<sequence>MRNKEDFFVGTRTIEEKRRFLRITVVKDETRNGFPLPAGNHTKELEEAETVKLLETVAPLIDQVSGTLYSELGHPACIEVLLTSLFKRVYLREIGLLYCGQIAYDFLEDQINNSPFLSFVCILGRKWPRSSLDLLKKFCLKGRPGINVHASVSCKDVVIDTSDIQELFDHWKASGNLNFQLSSIVSMTNDEGLQALLDKGEFKKIRPGSSQSFFKHETEKSLARVSNSNFLIECFTCGCDRSEKCHMKEKFPEYHYLLNHTSAPKSPACQEATSPMGSQILPTSRSLKGSPKRSQKDEEVGENKLTFKLKNIKTAVEAIKKSTLTSKALDEQIYKLKLLYEDMEKSKEETSSCTE</sequence>
<dbReference type="WBParaSite" id="L893_g19609.t1">
    <property type="protein sequence ID" value="L893_g19609.t1"/>
    <property type="gene ID" value="L893_g19609"/>
</dbReference>
<accession>A0A1I7YTN9</accession>
<organism evidence="2 3">
    <name type="scientific">Steinernema glaseri</name>
    <dbReference type="NCBI Taxonomy" id="37863"/>
    <lineage>
        <taxon>Eukaryota</taxon>
        <taxon>Metazoa</taxon>
        <taxon>Ecdysozoa</taxon>
        <taxon>Nematoda</taxon>
        <taxon>Chromadorea</taxon>
        <taxon>Rhabditida</taxon>
        <taxon>Tylenchina</taxon>
        <taxon>Panagrolaimomorpha</taxon>
        <taxon>Strongyloidoidea</taxon>
        <taxon>Steinernematidae</taxon>
        <taxon>Steinernema</taxon>
    </lineage>
</organism>
<keyword evidence="2" id="KW-1185">Reference proteome</keyword>
<evidence type="ECO:0000313" key="2">
    <source>
        <dbReference type="Proteomes" id="UP000095287"/>
    </source>
</evidence>
<evidence type="ECO:0000313" key="3">
    <source>
        <dbReference type="WBParaSite" id="L893_g19609.t1"/>
    </source>
</evidence>
<dbReference type="AlphaFoldDB" id="A0A1I7YTN9"/>
<dbReference type="Proteomes" id="UP000095287">
    <property type="component" value="Unplaced"/>
</dbReference>
<name>A0A1I7YTN9_9BILA</name>
<evidence type="ECO:0000256" key="1">
    <source>
        <dbReference type="SAM" id="MobiDB-lite"/>
    </source>
</evidence>
<feature type="region of interest" description="Disordered" evidence="1">
    <location>
        <begin position="265"/>
        <end position="300"/>
    </location>
</feature>
<protein>
    <submittedName>
        <fullName evidence="3">THAP-type domain-containing protein</fullName>
    </submittedName>
</protein>
<reference evidence="3" key="1">
    <citation type="submission" date="2016-11" db="UniProtKB">
        <authorList>
            <consortium name="WormBaseParasite"/>
        </authorList>
    </citation>
    <scope>IDENTIFICATION</scope>
</reference>
<proteinExistence type="predicted"/>
<feature type="compositionally biased region" description="Polar residues" evidence="1">
    <location>
        <begin position="271"/>
        <end position="287"/>
    </location>
</feature>